<dbReference type="GO" id="GO:0036064">
    <property type="term" value="C:ciliary basal body"/>
    <property type="evidence" value="ECO:0007669"/>
    <property type="project" value="TreeGrafter"/>
</dbReference>
<name>A0AAW1RKF9_9CHLO</name>
<dbReference type="Proteomes" id="UP001445335">
    <property type="component" value="Unassembled WGS sequence"/>
</dbReference>
<feature type="compositionally biased region" description="Basic and acidic residues" evidence="1">
    <location>
        <begin position="271"/>
        <end position="303"/>
    </location>
</feature>
<evidence type="ECO:0000313" key="2">
    <source>
        <dbReference type="EMBL" id="KAK9834194.1"/>
    </source>
</evidence>
<dbReference type="AlphaFoldDB" id="A0AAW1RKF9"/>
<proteinExistence type="predicted"/>
<dbReference type="PANTHER" id="PTHR46518">
    <property type="entry name" value="COILED-COIL DOMAIN-CONTAINING PROTEIN 151"/>
    <property type="match status" value="1"/>
</dbReference>
<organism evidence="2 3">
    <name type="scientific">Elliptochloris bilobata</name>
    <dbReference type="NCBI Taxonomy" id="381761"/>
    <lineage>
        <taxon>Eukaryota</taxon>
        <taxon>Viridiplantae</taxon>
        <taxon>Chlorophyta</taxon>
        <taxon>core chlorophytes</taxon>
        <taxon>Trebouxiophyceae</taxon>
        <taxon>Trebouxiophyceae incertae sedis</taxon>
        <taxon>Elliptochloris clade</taxon>
        <taxon>Elliptochloris</taxon>
    </lineage>
</organism>
<dbReference type="GO" id="GO:0036158">
    <property type="term" value="P:outer dynein arm assembly"/>
    <property type="evidence" value="ECO:0007669"/>
    <property type="project" value="InterPro"/>
</dbReference>
<comment type="caution">
    <text evidence="2">The sequence shown here is derived from an EMBL/GenBank/DDBJ whole genome shotgun (WGS) entry which is preliminary data.</text>
</comment>
<feature type="region of interest" description="Disordered" evidence="1">
    <location>
        <begin position="387"/>
        <end position="469"/>
    </location>
</feature>
<dbReference type="GO" id="GO:0003341">
    <property type="term" value="P:cilium movement"/>
    <property type="evidence" value="ECO:0007669"/>
    <property type="project" value="InterPro"/>
</dbReference>
<dbReference type="GO" id="GO:0035253">
    <property type="term" value="C:ciliary rootlet"/>
    <property type="evidence" value="ECO:0007669"/>
    <property type="project" value="TreeGrafter"/>
</dbReference>
<keyword evidence="3" id="KW-1185">Reference proteome</keyword>
<dbReference type="PANTHER" id="PTHR46518:SF1">
    <property type="entry name" value="OUTER DYNEIN ARM-DOCKING COMPLEX SUBUNIT 3"/>
    <property type="match status" value="1"/>
</dbReference>
<feature type="region of interest" description="Disordered" evidence="1">
    <location>
        <begin position="37"/>
        <end position="70"/>
    </location>
</feature>
<feature type="compositionally biased region" description="Low complexity" evidence="1">
    <location>
        <begin position="441"/>
        <end position="459"/>
    </location>
</feature>
<gene>
    <name evidence="2" type="ORF">WJX81_007569</name>
</gene>
<evidence type="ECO:0000256" key="1">
    <source>
        <dbReference type="SAM" id="MobiDB-lite"/>
    </source>
</evidence>
<feature type="region of interest" description="Disordered" evidence="1">
    <location>
        <begin position="566"/>
        <end position="587"/>
    </location>
</feature>
<reference evidence="2 3" key="1">
    <citation type="journal article" date="2024" name="Nat. Commun.">
        <title>Phylogenomics reveals the evolutionary origins of lichenization in chlorophyte algae.</title>
        <authorList>
            <person name="Puginier C."/>
            <person name="Libourel C."/>
            <person name="Otte J."/>
            <person name="Skaloud P."/>
            <person name="Haon M."/>
            <person name="Grisel S."/>
            <person name="Petersen M."/>
            <person name="Berrin J.G."/>
            <person name="Delaux P.M."/>
            <person name="Dal Grande F."/>
            <person name="Keller J."/>
        </authorList>
    </citation>
    <scope>NUCLEOTIDE SEQUENCE [LARGE SCALE GENOMIC DNA]</scope>
    <source>
        <strain evidence="2 3">SAG 245.80</strain>
    </source>
</reference>
<evidence type="ECO:0000313" key="3">
    <source>
        <dbReference type="Proteomes" id="UP001445335"/>
    </source>
</evidence>
<sequence>MNVRTRALKLPHLRMKDSLLKAEPDLARLVGEEPEAYASAGGADGGRAADATPRAPPPPTRDLLSASPYEEELSEAEELRLELELVKRERSGLMDALAALKADEARGGSHMQALDLRRLRHELRLKQDRLNELHSDATRLDAELERLATTSRDCAALLPGDAAGAAVRTKALEAELAAVDRDLADADAQHRLYTLLGNRTRREHMAMDAQVRAARAAADAYAEDRAALTAHVHAAAAAREDAERDLAVCRRQVAGVRGDWQRKLHDRRKEVHDLERRQKREAEAEERKRARKAEHEAAARERAAQSCAQEAAHEQHLQALAPKLESMEAAWAQLHTLTGADTPQEIIAFLEGLRAKEAAMRGLVATAEAREAAAKDDTAALQAARSSLLETPRHTPAPNLPNLKPRPGAAPAGSTPAEAEQEALRGSKYSDGLASHRDAPAGDAAAEDAPAAQAAGAGTRDTDASQPPEAALHAAIEGADARRAAAEKHFAQLRSVCIGAQQGLHSVVERLDIASIAATDAAAAAAAAAATAAEGARDPDFFPDLVVLLKGVAERLDRLIALEGAAPPLPEAPAGPESSDGLDVPSTPRNVELAAMKGMRRRSWTGPAWLNAITEHGHVVPEASVVVDSRKLARTASSAPSVDLRRLLGYAGEDLLGSKAESRPVSAEDEANEDGEWDGVVDREYIKHRTAKLLAAKRSADAKGAAAKAAA</sequence>
<dbReference type="InterPro" id="IPR033192">
    <property type="entry name" value="ODAD3"/>
</dbReference>
<protein>
    <submittedName>
        <fullName evidence="2">Uncharacterized protein</fullName>
    </submittedName>
</protein>
<accession>A0AAW1RKF9</accession>
<feature type="region of interest" description="Disordered" evidence="1">
    <location>
        <begin position="271"/>
        <end position="313"/>
    </location>
</feature>
<dbReference type="GO" id="GO:0097542">
    <property type="term" value="C:ciliary tip"/>
    <property type="evidence" value="ECO:0007669"/>
    <property type="project" value="TreeGrafter"/>
</dbReference>
<dbReference type="EMBL" id="JALJOU010000033">
    <property type="protein sequence ID" value="KAK9834194.1"/>
    <property type="molecule type" value="Genomic_DNA"/>
</dbReference>